<dbReference type="Gene3D" id="3.90.1150.10">
    <property type="entry name" value="Aspartate Aminotransferase, domain 1"/>
    <property type="match status" value="1"/>
</dbReference>
<name>A0A7X1B445_9BACT</name>
<sequence>MHRRDFLKASAVSGIALGIGEKAVSAASFERLSSFDKAGKSPEELARDEGYWREVRRDYAPASDFVNLEYGYFCPASLPVLEEEIRGSREINSRASFFMRREMWGELEQTREDLAKLAGVTADEICITRNTTESMNIVVQGLDFKEGDEIVYSDQDYGSMVEAMKQKAERFGIVLKQVAVPLHPESDEEIVAVFENAITPKTKLLHVTHLINLSGHVLPVKKISDMAHKHGVEVLLDSAHAFAHIDYDIPDLGCDYLGTSLHKWLGSPVGLGMLYVKKEKIPQVWGLMGDTVRADDDIRKLERLGTRPYNHHRGLRTAIKYHDEIGSSEKFERLNYLNTYWTSHFRDHERVFLNTPKEKMRHGAIANVGIEGVDPADLGKFLYDNYSILTAPIPNHPIVKGVRITPGVPTPLRHLDILIEALDKAAKTL</sequence>
<dbReference type="PANTHER" id="PTHR43092">
    <property type="entry name" value="L-CYSTEINE DESULFHYDRASE"/>
    <property type="match status" value="1"/>
</dbReference>
<accession>A0A7X1B445</accession>
<dbReference type="SUPFAM" id="SSF53383">
    <property type="entry name" value="PLP-dependent transferases"/>
    <property type="match status" value="1"/>
</dbReference>
<dbReference type="InterPro" id="IPR015421">
    <property type="entry name" value="PyrdxlP-dep_Trfase_major"/>
</dbReference>
<gene>
    <name evidence="3" type="ORF">H5P27_04550</name>
</gene>
<keyword evidence="3" id="KW-0808">Transferase</keyword>
<evidence type="ECO:0000259" key="2">
    <source>
        <dbReference type="Pfam" id="PF00266"/>
    </source>
</evidence>
<dbReference type="RefSeq" id="WP_185659193.1">
    <property type="nucleotide sequence ID" value="NZ_CAWPOO010000006.1"/>
</dbReference>
<dbReference type="Proteomes" id="UP000526501">
    <property type="component" value="Unassembled WGS sequence"/>
</dbReference>
<dbReference type="InterPro" id="IPR015422">
    <property type="entry name" value="PyrdxlP-dep_Trfase_small"/>
</dbReference>
<evidence type="ECO:0000313" key="4">
    <source>
        <dbReference type="Proteomes" id="UP000526501"/>
    </source>
</evidence>
<comment type="caution">
    <text evidence="3">The sequence shown here is derived from an EMBL/GenBank/DDBJ whole genome shotgun (WGS) entry which is preliminary data.</text>
</comment>
<dbReference type="NCBIfam" id="TIGR01409">
    <property type="entry name" value="TAT_signal_seq"/>
    <property type="match status" value="1"/>
</dbReference>
<dbReference type="InterPro" id="IPR019546">
    <property type="entry name" value="TAT_signal_bac_arc"/>
</dbReference>
<keyword evidence="4" id="KW-1185">Reference proteome</keyword>
<keyword evidence="3" id="KW-0032">Aminotransferase</keyword>
<dbReference type="Gene3D" id="3.40.640.10">
    <property type="entry name" value="Type I PLP-dependent aspartate aminotransferase-like (Major domain)"/>
    <property type="match status" value="1"/>
</dbReference>
<reference evidence="3 4" key="1">
    <citation type="submission" date="2020-07" db="EMBL/GenBank/DDBJ databases">
        <authorList>
            <person name="Feng X."/>
        </authorList>
    </citation>
    <scope>NUCLEOTIDE SEQUENCE [LARGE SCALE GENOMIC DNA]</scope>
    <source>
        <strain evidence="3 4">JCM23202</strain>
    </source>
</reference>
<proteinExistence type="predicted"/>
<organism evidence="3 4">
    <name type="scientific">Pelagicoccus albus</name>
    <dbReference type="NCBI Taxonomy" id="415222"/>
    <lineage>
        <taxon>Bacteria</taxon>
        <taxon>Pseudomonadati</taxon>
        <taxon>Verrucomicrobiota</taxon>
        <taxon>Opitutia</taxon>
        <taxon>Puniceicoccales</taxon>
        <taxon>Pelagicoccaceae</taxon>
        <taxon>Pelagicoccus</taxon>
    </lineage>
</organism>
<protein>
    <submittedName>
        <fullName evidence="3">Aminotransferase class V-fold PLP-dependent enzyme</fullName>
    </submittedName>
</protein>
<feature type="domain" description="Aminotransferase class V" evidence="2">
    <location>
        <begin position="99"/>
        <end position="385"/>
    </location>
</feature>
<dbReference type="InterPro" id="IPR000192">
    <property type="entry name" value="Aminotrans_V_dom"/>
</dbReference>
<dbReference type="AlphaFoldDB" id="A0A7X1B445"/>
<evidence type="ECO:0000256" key="1">
    <source>
        <dbReference type="ARBA" id="ARBA00022898"/>
    </source>
</evidence>
<keyword evidence="1" id="KW-0663">Pyridoxal phosphate</keyword>
<dbReference type="PANTHER" id="PTHR43092:SF6">
    <property type="entry name" value="BLR1280 PROTEIN"/>
    <property type="match status" value="1"/>
</dbReference>
<dbReference type="InterPro" id="IPR015424">
    <property type="entry name" value="PyrdxlP-dep_Trfase"/>
</dbReference>
<dbReference type="GO" id="GO:0008483">
    <property type="term" value="F:transaminase activity"/>
    <property type="evidence" value="ECO:0007669"/>
    <property type="project" value="UniProtKB-KW"/>
</dbReference>
<dbReference type="Pfam" id="PF00266">
    <property type="entry name" value="Aminotran_5"/>
    <property type="match status" value="1"/>
</dbReference>
<evidence type="ECO:0000313" key="3">
    <source>
        <dbReference type="EMBL" id="MBC2605309.1"/>
    </source>
</evidence>
<dbReference type="EMBL" id="JACHVC010000006">
    <property type="protein sequence ID" value="MBC2605309.1"/>
    <property type="molecule type" value="Genomic_DNA"/>
</dbReference>